<dbReference type="Gene3D" id="3.80.10.10">
    <property type="entry name" value="Ribonuclease Inhibitor"/>
    <property type="match status" value="1"/>
</dbReference>
<reference evidence="1 2" key="1">
    <citation type="submission" date="2024-11" db="EMBL/GenBank/DDBJ databases">
        <title>Chromosome-level genome assembly of Eucalyptus globulus Labill. provides insights into its genome evolution.</title>
        <authorList>
            <person name="Li X."/>
        </authorList>
    </citation>
    <scope>NUCLEOTIDE SEQUENCE [LARGE SCALE GENOMIC DNA]</scope>
    <source>
        <strain evidence="1">CL2024</strain>
        <tissue evidence="1">Fresh tender leaves</tissue>
    </source>
</reference>
<gene>
    <name evidence="1" type="ORF">ACJRO7_020057</name>
</gene>
<evidence type="ECO:0000313" key="2">
    <source>
        <dbReference type="Proteomes" id="UP001634007"/>
    </source>
</evidence>
<evidence type="ECO:0000313" key="1">
    <source>
        <dbReference type="EMBL" id="KAL3738616.1"/>
    </source>
</evidence>
<proteinExistence type="predicted"/>
<dbReference type="AlphaFoldDB" id="A0ABD3KFE0"/>
<dbReference type="SUPFAM" id="SSF52047">
    <property type="entry name" value="RNI-like"/>
    <property type="match status" value="1"/>
</dbReference>
<protein>
    <submittedName>
        <fullName evidence="1">Uncharacterized protein</fullName>
    </submittedName>
</protein>
<comment type="caution">
    <text evidence="1">The sequence shown here is derived from an EMBL/GenBank/DDBJ whole genome shotgun (WGS) entry which is preliminary data.</text>
</comment>
<organism evidence="1 2">
    <name type="scientific">Eucalyptus globulus</name>
    <name type="common">Tasmanian blue gum</name>
    <dbReference type="NCBI Taxonomy" id="34317"/>
    <lineage>
        <taxon>Eukaryota</taxon>
        <taxon>Viridiplantae</taxon>
        <taxon>Streptophyta</taxon>
        <taxon>Embryophyta</taxon>
        <taxon>Tracheophyta</taxon>
        <taxon>Spermatophyta</taxon>
        <taxon>Magnoliopsida</taxon>
        <taxon>eudicotyledons</taxon>
        <taxon>Gunneridae</taxon>
        <taxon>Pentapetalae</taxon>
        <taxon>rosids</taxon>
        <taxon>malvids</taxon>
        <taxon>Myrtales</taxon>
        <taxon>Myrtaceae</taxon>
        <taxon>Myrtoideae</taxon>
        <taxon>Eucalypteae</taxon>
        <taxon>Eucalyptus</taxon>
    </lineage>
</organism>
<sequence length="105" mass="11668">MMNRPHLVSLALNDMEEGAIFCEELVDSFHHAGGFRSLDFSGSFIWDGLLTSVAEANVPLRALFLSHASGFSFDGIRNIVLKLQGIKVLDLEAVHFLTDPRHEQT</sequence>
<name>A0ABD3KFE0_EUCGL</name>
<dbReference type="Proteomes" id="UP001634007">
    <property type="component" value="Unassembled WGS sequence"/>
</dbReference>
<accession>A0ABD3KFE0</accession>
<dbReference type="EMBL" id="JBJKBG010000005">
    <property type="protein sequence ID" value="KAL3738616.1"/>
    <property type="molecule type" value="Genomic_DNA"/>
</dbReference>
<keyword evidence="2" id="KW-1185">Reference proteome</keyword>
<dbReference type="InterPro" id="IPR032675">
    <property type="entry name" value="LRR_dom_sf"/>
</dbReference>